<keyword evidence="1" id="KW-0560">Oxidoreductase</keyword>
<dbReference type="Proteomes" id="UP000215256">
    <property type="component" value="Plasmid unnamed1"/>
</dbReference>
<dbReference type="AlphaFoldDB" id="A0A248UN43"/>
<keyword evidence="1" id="KW-0614">Plasmid</keyword>
<evidence type="ECO:0000313" key="1">
    <source>
        <dbReference type="EMBL" id="ASV88267.1"/>
    </source>
</evidence>
<proteinExistence type="predicted"/>
<dbReference type="Gene3D" id="3.40.50.720">
    <property type="entry name" value="NAD(P)-binding Rossmann-like Domain"/>
    <property type="match status" value="1"/>
</dbReference>
<sequence>MAVKNEWEDVGLKSVERIGDCLSPGIIAATIFSGHAYAQSHDNAAPFENYDMYR</sequence>
<dbReference type="GO" id="GO:0050470">
    <property type="term" value="F:trimethylamine dehydrogenase activity"/>
    <property type="evidence" value="ECO:0007669"/>
    <property type="project" value="UniProtKB-EC"/>
</dbReference>
<dbReference type="EMBL" id="CP022605">
    <property type="protein sequence ID" value="ASV88267.1"/>
    <property type="molecule type" value="Genomic_DNA"/>
</dbReference>
<geneLocation type="plasmid" evidence="1 2">
    <name>unnamed1</name>
</geneLocation>
<dbReference type="KEGG" id="och:CES85_3736"/>
<gene>
    <name evidence="1" type="ORF">CES85_3736</name>
</gene>
<accession>A0A248UN43</accession>
<dbReference type="EC" id="1.5.8.2" evidence="1"/>
<protein>
    <submittedName>
        <fullName evidence="1">Trimethylamine dehydrogenase domain protein</fullName>
        <ecNumber evidence="1">1.5.8.2</ecNumber>
    </submittedName>
</protein>
<organism evidence="1 2">
    <name type="scientific">Ochrobactrum quorumnocens</name>
    <dbReference type="NCBI Taxonomy" id="271865"/>
    <lineage>
        <taxon>Bacteria</taxon>
        <taxon>Pseudomonadati</taxon>
        <taxon>Pseudomonadota</taxon>
        <taxon>Alphaproteobacteria</taxon>
        <taxon>Hyphomicrobiales</taxon>
        <taxon>Brucellaceae</taxon>
        <taxon>Brucella/Ochrobactrum group</taxon>
        <taxon>Ochrobactrum</taxon>
    </lineage>
</organism>
<evidence type="ECO:0000313" key="2">
    <source>
        <dbReference type="Proteomes" id="UP000215256"/>
    </source>
</evidence>
<name>A0A248UN43_9HYPH</name>
<reference evidence="1 2" key="1">
    <citation type="submission" date="2017-07" db="EMBL/GenBank/DDBJ databases">
        <title>Phylogenetic study on the rhizospheric bacterium Ochrobactrum sp. A44.</title>
        <authorList>
            <person name="Krzyzanowska D.M."/>
            <person name="Ossowicki A."/>
            <person name="Rajewska M."/>
            <person name="Maciag T."/>
            <person name="Kaczynski Z."/>
            <person name="Czerwicka M."/>
            <person name="Jafra S."/>
        </authorList>
    </citation>
    <scope>NUCLEOTIDE SEQUENCE [LARGE SCALE GENOMIC DNA]</scope>
    <source>
        <strain evidence="1 2">A44</strain>
        <plasmid evidence="1 2">unnamed1</plasmid>
    </source>
</reference>